<dbReference type="Proteomes" id="UP000063699">
    <property type="component" value="Chromosome"/>
</dbReference>
<name>A0A0N9IAS8_9PSEU</name>
<dbReference type="EMBL" id="CP012752">
    <property type="protein sequence ID" value="ALG11890.1"/>
    <property type="molecule type" value="Genomic_DNA"/>
</dbReference>
<dbReference type="AlphaFoldDB" id="A0A0N9IAS8"/>
<sequence>MTTPLTSTNSPAPAHGPARYRTTAHGIQVVIPTRCPSGQHRLTTNTCRIYETESTLHVACLACAEAASTEHTWSLTTQGRAALSAEFDDQPYLDLLRPRQSS</sequence>
<feature type="compositionally biased region" description="Polar residues" evidence="1">
    <location>
        <begin position="1"/>
        <end position="11"/>
    </location>
</feature>
<dbReference type="RefSeq" id="WP_054293786.1">
    <property type="nucleotide sequence ID" value="NZ_CP012752.1"/>
</dbReference>
<reference evidence="2 3" key="1">
    <citation type="submission" date="2015-07" db="EMBL/GenBank/DDBJ databases">
        <title>Genome sequencing of Kibdelosporangium phytohabitans.</title>
        <authorList>
            <person name="Qin S."/>
            <person name="Xing K."/>
        </authorList>
    </citation>
    <scope>NUCLEOTIDE SEQUENCE [LARGE SCALE GENOMIC DNA]</scope>
    <source>
        <strain evidence="2 3">KLBMP1111</strain>
    </source>
</reference>
<organism evidence="2 3">
    <name type="scientific">Kibdelosporangium phytohabitans</name>
    <dbReference type="NCBI Taxonomy" id="860235"/>
    <lineage>
        <taxon>Bacteria</taxon>
        <taxon>Bacillati</taxon>
        <taxon>Actinomycetota</taxon>
        <taxon>Actinomycetes</taxon>
        <taxon>Pseudonocardiales</taxon>
        <taxon>Pseudonocardiaceae</taxon>
        <taxon>Kibdelosporangium</taxon>
    </lineage>
</organism>
<dbReference type="KEGG" id="kphy:AOZ06_37990"/>
<accession>A0A0N9IAS8</accession>
<dbReference type="OrthoDB" id="3690501at2"/>
<keyword evidence="3" id="KW-1185">Reference proteome</keyword>
<feature type="region of interest" description="Disordered" evidence="1">
    <location>
        <begin position="1"/>
        <end position="20"/>
    </location>
</feature>
<evidence type="ECO:0000313" key="3">
    <source>
        <dbReference type="Proteomes" id="UP000063699"/>
    </source>
</evidence>
<protein>
    <submittedName>
        <fullName evidence="2">Uncharacterized protein</fullName>
    </submittedName>
</protein>
<proteinExistence type="predicted"/>
<evidence type="ECO:0000256" key="1">
    <source>
        <dbReference type="SAM" id="MobiDB-lite"/>
    </source>
</evidence>
<evidence type="ECO:0000313" key="2">
    <source>
        <dbReference type="EMBL" id="ALG11890.1"/>
    </source>
</evidence>
<gene>
    <name evidence="2" type="ORF">AOZ06_37990</name>
</gene>